<dbReference type="Pfam" id="PF10840">
    <property type="entry name" value="DUF2645"/>
    <property type="match status" value="1"/>
</dbReference>
<organism evidence="2 3">
    <name type="scientific">Variovorax paradoxus</name>
    <dbReference type="NCBI Taxonomy" id="34073"/>
    <lineage>
        <taxon>Bacteria</taxon>
        <taxon>Pseudomonadati</taxon>
        <taxon>Pseudomonadota</taxon>
        <taxon>Betaproteobacteria</taxon>
        <taxon>Burkholderiales</taxon>
        <taxon>Comamonadaceae</taxon>
        <taxon>Variovorax</taxon>
    </lineage>
</organism>
<evidence type="ECO:0000313" key="3">
    <source>
        <dbReference type="Proteomes" id="UP000077852"/>
    </source>
</evidence>
<evidence type="ECO:0000256" key="1">
    <source>
        <dbReference type="SAM" id="Phobius"/>
    </source>
</evidence>
<name>A0AA91DJ96_VARPD</name>
<dbReference type="EMBL" id="LVHG01000075">
    <property type="protein sequence ID" value="OAK59119.1"/>
    <property type="molecule type" value="Genomic_DNA"/>
</dbReference>
<sequence length="105" mass="12114">MKRIGLAVVSAYAFFCIALMLLMPMNKYEWMLDEPSAKSDGLTFCGLPIDNDISTRFFSAAFLIPLFVFAAIQSIREKKIHYSLWIAIALLAVWGWRFFIYYPLC</sequence>
<evidence type="ECO:0000313" key="2">
    <source>
        <dbReference type="EMBL" id="OAK59119.1"/>
    </source>
</evidence>
<proteinExistence type="predicted"/>
<reference evidence="2 3" key="1">
    <citation type="submission" date="2016-03" db="EMBL/GenBank/DDBJ databases">
        <title>Genome sequence of Variovorax paradoxus KB5.</title>
        <authorList>
            <person name="Jeong H."/>
            <person name="Hong C.E."/>
            <person name="Jo S.H."/>
            <person name="Park J.M."/>
        </authorList>
    </citation>
    <scope>NUCLEOTIDE SEQUENCE [LARGE SCALE GENOMIC DNA]</scope>
    <source>
        <strain evidence="2 3">KB5</strain>
    </source>
</reference>
<keyword evidence="1" id="KW-0472">Membrane</keyword>
<protein>
    <recommendedName>
        <fullName evidence="4">DUF2645 family protein</fullName>
    </recommendedName>
</protein>
<feature type="transmembrane region" description="Helical" evidence="1">
    <location>
        <begin position="53"/>
        <end position="72"/>
    </location>
</feature>
<evidence type="ECO:0008006" key="4">
    <source>
        <dbReference type="Google" id="ProtNLM"/>
    </source>
</evidence>
<accession>A0AA91DJ96</accession>
<gene>
    <name evidence="2" type="ORF">A3K87_26660</name>
</gene>
<feature type="transmembrane region" description="Helical" evidence="1">
    <location>
        <begin position="84"/>
        <end position="104"/>
    </location>
</feature>
<comment type="caution">
    <text evidence="2">The sequence shown here is derived from an EMBL/GenBank/DDBJ whole genome shotgun (WGS) entry which is preliminary data.</text>
</comment>
<dbReference type="RefSeq" id="WP_081270419.1">
    <property type="nucleotide sequence ID" value="NZ_LVHG01000075.1"/>
</dbReference>
<dbReference type="Proteomes" id="UP000077852">
    <property type="component" value="Unassembled WGS sequence"/>
</dbReference>
<dbReference type="AlphaFoldDB" id="A0AA91DJ96"/>
<feature type="transmembrane region" description="Helical" evidence="1">
    <location>
        <begin position="7"/>
        <end position="25"/>
    </location>
</feature>
<dbReference type="InterPro" id="IPR022553">
    <property type="entry name" value="DUF2645"/>
</dbReference>
<keyword evidence="1" id="KW-0812">Transmembrane</keyword>
<keyword evidence="1" id="KW-1133">Transmembrane helix</keyword>